<feature type="active site" description="Proton donor/acceptor" evidence="9">
    <location>
        <position position="217"/>
    </location>
</feature>
<evidence type="ECO:0000256" key="7">
    <source>
        <dbReference type="ARBA" id="ARBA00022984"/>
    </source>
</evidence>
<keyword evidence="10" id="KW-0732">Signal</keyword>
<evidence type="ECO:0000256" key="9">
    <source>
        <dbReference type="PROSITE-ProRule" id="PRU01373"/>
    </source>
</evidence>
<dbReference type="InParanoid" id="A0A1M7ICI0"/>
<dbReference type="SUPFAM" id="SSF141523">
    <property type="entry name" value="L,D-transpeptidase catalytic domain-like"/>
    <property type="match status" value="1"/>
</dbReference>
<dbReference type="Proteomes" id="UP000190911">
    <property type="component" value="Chromosome I"/>
</dbReference>
<organism evidence="12 13">
    <name type="scientific">Vreelandella subglaciescola</name>
    <dbReference type="NCBI Taxonomy" id="29571"/>
    <lineage>
        <taxon>Bacteria</taxon>
        <taxon>Pseudomonadati</taxon>
        <taxon>Pseudomonadota</taxon>
        <taxon>Gammaproteobacteria</taxon>
        <taxon>Oceanospirillales</taxon>
        <taxon>Halomonadaceae</taxon>
        <taxon>Vreelandella</taxon>
    </lineage>
</organism>
<keyword evidence="8 9" id="KW-0961">Cell wall biogenesis/degradation</keyword>
<evidence type="ECO:0000256" key="8">
    <source>
        <dbReference type="ARBA" id="ARBA00023316"/>
    </source>
</evidence>
<feature type="signal peptide" evidence="10">
    <location>
        <begin position="1"/>
        <end position="40"/>
    </location>
</feature>
<dbReference type="Pfam" id="PF03734">
    <property type="entry name" value="YkuD"/>
    <property type="match status" value="1"/>
</dbReference>
<evidence type="ECO:0000256" key="10">
    <source>
        <dbReference type="SAM" id="SignalP"/>
    </source>
</evidence>
<keyword evidence="13" id="KW-1185">Reference proteome</keyword>
<dbReference type="CDD" id="cd16913">
    <property type="entry name" value="YkuD_like"/>
    <property type="match status" value="1"/>
</dbReference>
<evidence type="ECO:0000256" key="2">
    <source>
        <dbReference type="ARBA" id="ARBA00005992"/>
    </source>
</evidence>
<dbReference type="AlphaFoldDB" id="A0A1M7ICI0"/>
<dbReference type="GO" id="GO:0005576">
    <property type="term" value="C:extracellular region"/>
    <property type="evidence" value="ECO:0007669"/>
    <property type="project" value="TreeGrafter"/>
</dbReference>
<evidence type="ECO:0000256" key="1">
    <source>
        <dbReference type="ARBA" id="ARBA00004752"/>
    </source>
</evidence>
<evidence type="ECO:0000256" key="5">
    <source>
        <dbReference type="ARBA" id="ARBA00022801"/>
    </source>
</evidence>
<evidence type="ECO:0000313" key="12">
    <source>
        <dbReference type="EMBL" id="SHM38385.1"/>
    </source>
</evidence>
<dbReference type="GO" id="GO:0071972">
    <property type="term" value="F:peptidoglycan L,D-transpeptidase activity"/>
    <property type="evidence" value="ECO:0007669"/>
    <property type="project" value="TreeGrafter"/>
</dbReference>
<dbReference type="InterPro" id="IPR018392">
    <property type="entry name" value="LysM"/>
</dbReference>
<dbReference type="CDD" id="cd00118">
    <property type="entry name" value="LysM"/>
    <property type="match status" value="1"/>
</dbReference>
<dbReference type="UniPathway" id="UPA00219"/>
<dbReference type="STRING" id="29571.SAMN05878437_2680"/>
<dbReference type="EMBL" id="LT670847">
    <property type="protein sequence ID" value="SHM38385.1"/>
    <property type="molecule type" value="Genomic_DNA"/>
</dbReference>
<feature type="domain" description="L,D-TPase catalytic" evidence="11">
    <location>
        <begin position="118"/>
        <end position="257"/>
    </location>
</feature>
<feature type="active site" description="Nucleophile" evidence="9">
    <location>
        <position position="233"/>
    </location>
</feature>
<gene>
    <name evidence="12" type="ORF">SAMN05878437_2680</name>
</gene>
<keyword evidence="4" id="KW-0808">Transferase</keyword>
<protein>
    <submittedName>
        <fullName evidence="12">L,D-transpeptidase ErfK/SrfK</fullName>
    </submittedName>
</protein>
<dbReference type="Gene3D" id="2.40.440.10">
    <property type="entry name" value="L,D-transpeptidase catalytic domain-like"/>
    <property type="match status" value="1"/>
</dbReference>
<dbReference type="FunCoup" id="A0A1M7ICI0">
    <property type="interactions" value="139"/>
</dbReference>
<accession>A0A1M7ICI0</accession>
<keyword evidence="6 9" id="KW-0133">Cell shape</keyword>
<name>A0A1M7ICI0_9GAMM</name>
<keyword evidence="7 9" id="KW-0573">Peptidoglycan synthesis</keyword>
<sequence length="361" mass="39761">MFQHHGKIMKTMLSISFFAVIRRHRVLVLCGALWSLPALAAEDLPVGHYALPETGNIVGEVYSVRIEEGETLLDLAAAHGVGYEEIRHANPEVSIWAPDAGTEVTIPARYVLPPERRDGLVINMAELRLYYYPKTAEGETPTVETYPIGIGRDGYDTPLGVTKTTMKLKNPAWYPPDSIRQEAAEKGEPLPSVVPAGPENPLGDRAILLDLPGYLIHGTNRPDGVGMRVSHGCIRMRPETIRALYTRIGVGERVNIIDMPVKIGGDGERLYVQSFPLDGQEVGMNDLLSALQKTPEAGGIPLDYTRLGETLKASGWQPIALAPLPEAVITIEPEPLRWYDAFRSWQQSLETSRVTPEREGS</sequence>
<dbReference type="GO" id="GO:0018104">
    <property type="term" value="P:peptidoglycan-protein cross-linking"/>
    <property type="evidence" value="ECO:0007669"/>
    <property type="project" value="TreeGrafter"/>
</dbReference>
<dbReference type="PROSITE" id="PS52029">
    <property type="entry name" value="LD_TPASE"/>
    <property type="match status" value="1"/>
</dbReference>
<evidence type="ECO:0000259" key="11">
    <source>
        <dbReference type="PROSITE" id="PS52029"/>
    </source>
</evidence>
<feature type="chain" id="PRO_5012997615" evidence="10">
    <location>
        <begin position="41"/>
        <end position="361"/>
    </location>
</feature>
<comment type="pathway">
    <text evidence="1 9">Cell wall biogenesis; peptidoglycan biosynthesis.</text>
</comment>
<dbReference type="OrthoDB" id="9787225at2"/>
<dbReference type="InterPro" id="IPR005490">
    <property type="entry name" value="LD_TPept_cat_dom"/>
</dbReference>
<dbReference type="InterPro" id="IPR038063">
    <property type="entry name" value="Transpep_catalytic_dom"/>
</dbReference>
<dbReference type="PANTHER" id="PTHR30582">
    <property type="entry name" value="L,D-TRANSPEPTIDASE"/>
    <property type="match status" value="1"/>
</dbReference>
<dbReference type="GO" id="GO:0008360">
    <property type="term" value="P:regulation of cell shape"/>
    <property type="evidence" value="ECO:0007669"/>
    <property type="project" value="UniProtKB-UniRule"/>
</dbReference>
<evidence type="ECO:0000256" key="4">
    <source>
        <dbReference type="ARBA" id="ARBA00022679"/>
    </source>
</evidence>
<dbReference type="InterPro" id="IPR050979">
    <property type="entry name" value="LD-transpeptidase"/>
</dbReference>
<reference evidence="12 13" key="1">
    <citation type="submission" date="2016-11" db="EMBL/GenBank/DDBJ databases">
        <authorList>
            <person name="Jaros S."/>
            <person name="Januszkiewicz K."/>
            <person name="Wedrychowicz H."/>
        </authorList>
    </citation>
    <scope>NUCLEOTIDE SEQUENCE [LARGE SCALE GENOMIC DNA]</scope>
    <source>
        <strain evidence="12 13">ACAM 12</strain>
    </source>
</reference>
<evidence type="ECO:0000313" key="13">
    <source>
        <dbReference type="Proteomes" id="UP000190911"/>
    </source>
</evidence>
<dbReference type="GO" id="GO:0071555">
    <property type="term" value="P:cell wall organization"/>
    <property type="evidence" value="ECO:0007669"/>
    <property type="project" value="UniProtKB-UniRule"/>
</dbReference>
<dbReference type="GO" id="GO:0016757">
    <property type="term" value="F:glycosyltransferase activity"/>
    <property type="evidence" value="ECO:0007669"/>
    <property type="project" value="UniProtKB-KW"/>
</dbReference>
<dbReference type="PANTHER" id="PTHR30582:SF24">
    <property type="entry name" value="L,D-TRANSPEPTIDASE ERFK_SRFK-RELATED"/>
    <property type="match status" value="1"/>
</dbReference>
<keyword evidence="3" id="KW-0328">Glycosyltransferase</keyword>
<evidence type="ECO:0000256" key="6">
    <source>
        <dbReference type="ARBA" id="ARBA00022960"/>
    </source>
</evidence>
<evidence type="ECO:0000256" key="3">
    <source>
        <dbReference type="ARBA" id="ARBA00022676"/>
    </source>
</evidence>
<proteinExistence type="inferred from homology"/>
<keyword evidence="5" id="KW-0378">Hydrolase</keyword>
<comment type="similarity">
    <text evidence="2">Belongs to the YkuD family.</text>
</comment>